<dbReference type="Ensembl" id="ENSSSCT00045017474.1">
    <property type="protein sequence ID" value="ENSSSCP00045012034.1"/>
    <property type="gene ID" value="ENSSSCG00045010325.1"/>
</dbReference>
<accession>A0A4X1THA8</accession>
<dbReference type="Proteomes" id="UP000694728">
    <property type="component" value="Unplaced"/>
</dbReference>
<evidence type="ECO:0000313" key="1">
    <source>
        <dbReference type="Ensembl" id="ENSSSCP00070015241.1"/>
    </source>
</evidence>
<dbReference type="Proteomes" id="UP000694570">
    <property type="component" value="Unplaced"/>
</dbReference>
<reference evidence="1" key="2">
    <citation type="submission" date="2025-05" db="UniProtKB">
        <authorList>
            <consortium name="Ensembl"/>
        </authorList>
    </citation>
    <scope>IDENTIFICATION</scope>
</reference>
<reference evidence="1 2" key="1">
    <citation type="submission" date="2017-08" db="EMBL/GenBank/DDBJ databases">
        <title>USMARCv1.0.</title>
        <authorList>
            <person name="Hannum G.I."/>
            <person name="Koren S."/>
            <person name="Schroeder S.G."/>
            <person name="Chin S.C."/>
            <person name="Nonneman D.J."/>
            <person name="Becker S.A."/>
            <person name="Rosen B.D."/>
            <person name="Bickhart D.M."/>
            <person name="Putnam N.H."/>
            <person name="Green R.E."/>
            <person name="Tuggle C.K."/>
            <person name="Liu H."/>
            <person name="Rohrer G.A."/>
            <person name="Warr A."/>
            <person name="Hall R."/>
            <person name="Kim K."/>
            <person name="Hume D.A."/>
            <person name="Talbot R."/>
            <person name="Chow W."/>
            <person name="Howe K."/>
            <person name="Schwartz A.S."/>
            <person name="Watson M."/>
            <person name="Archibald A.L."/>
            <person name="Phillippy A.M."/>
            <person name="Smith T.P.L."/>
        </authorList>
    </citation>
    <scope>NUCLEOTIDE SEQUENCE [LARGE SCALE GENOMIC DNA]</scope>
</reference>
<dbReference type="Ensembl" id="ENSSSCT00070018328.1">
    <property type="protein sequence ID" value="ENSSSCP00070015224.1"/>
    <property type="gene ID" value="ENSSSCG00070009456.1"/>
</dbReference>
<dbReference type="Proteomes" id="UP000694727">
    <property type="component" value="Unplaced"/>
</dbReference>
<proteinExistence type="predicted"/>
<dbReference type="Ensembl" id="ENSSSCT00070018338.1">
    <property type="protein sequence ID" value="ENSSSCP00070015232.1"/>
    <property type="gene ID" value="ENSSSCG00070009456.1"/>
</dbReference>
<dbReference type="Proteomes" id="UP000694571">
    <property type="component" value="Unplaced"/>
</dbReference>
<name>A0A4X1THA8_PIG</name>
<organism evidence="1 2">
    <name type="scientific">Sus scrofa</name>
    <name type="common">Pig</name>
    <dbReference type="NCBI Taxonomy" id="9823"/>
    <lineage>
        <taxon>Eukaryota</taxon>
        <taxon>Metazoa</taxon>
        <taxon>Chordata</taxon>
        <taxon>Craniata</taxon>
        <taxon>Vertebrata</taxon>
        <taxon>Euteleostomi</taxon>
        <taxon>Mammalia</taxon>
        <taxon>Eutheria</taxon>
        <taxon>Laurasiatheria</taxon>
        <taxon>Artiodactyla</taxon>
        <taxon>Suina</taxon>
        <taxon>Suidae</taxon>
        <taxon>Sus</taxon>
    </lineage>
</organism>
<dbReference type="Ensembl" id="ENSSSCT00070018352.1">
    <property type="protein sequence ID" value="ENSSSCP00070015245.1"/>
    <property type="gene ID" value="ENSSSCG00070009456.1"/>
</dbReference>
<protein>
    <submittedName>
        <fullName evidence="1">Uncharacterized protein</fullName>
    </submittedName>
</protein>
<evidence type="ECO:0000313" key="2">
    <source>
        <dbReference type="Proteomes" id="UP000314985"/>
    </source>
</evidence>
<dbReference type="Proteomes" id="UP000314985">
    <property type="component" value="Chromosome 7"/>
</dbReference>
<sequence length="148" mass="17492">MFLFARVRIGLSAYLVYEIWGCLSCSLFASQIFPSSHFHISACMFFVNHLASAYLNIKNFFNHQRQEHSLMNIHIFPLLRLESSSLPCSKSQTAINRPHYRLWRFDWLPAAQSFFIFYFFLFSYELSHTCQQPPPPKKVNNARINFSR</sequence>
<dbReference type="Ensembl" id="ENSSSCT00030004340.1">
    <property type="protein sequence ID" value="ENSSSCP00030001724.1"/>
    <property type="gene ID" value="ENSSSCG00030003351.1"/>
</dbReference>
<dbReference type="Proteomes" id="UP000694723">
    <property type="component" value="Unplaced"/>
</dbReference>
<dbReference type="Ensembl" id="ENSSSCT00070018357.1">
    <property type="protein sequence ID" value="ENSSSCP00070015250.1"/>
    <property type="gene ID" value="ENSSSCG00070009456.1"/>
</dbReference>
<dbReference type="Ensembl" id="ENSSSCT00050029494.1">
    <property type="protein sequence ID" value="ENSSSCP00050012234.1"/>
    <property type="gene ID" value="ENSSSCG00050021887.1"/>
</dbReference>
<dbReference type="ExpressionAtlas" id="A0A4X1THA8">
    <property type="expression patterns" value="baseline"/>
</dbReference>
<dbReference type="Ensembl" id="ENSSSCT00070018341.1">
    <property type="protein sequence ID" value="ENSSSCP00070015235.1"/>
    <property type="gene ID" value="ENSSSCG00070009456.1"/>
</dbReference>
<dbReference type="Ensembl" id="ENSSSCT00070018323.1">
    <property type="protein sequence ID" value="ENSSSCP00070015219.1"/>
    <property type="gene ID" value="ENSSSCG00070009456.1"/>
</dbReference>
<dbReference type="Ensembl" id="ENSSSCT00060092062.1">
    <property type="protein sequence ID" value="ENSSSCP00060039779.1"/>
    <property type="gene ID" value="ENSSSCG00060067494.1"/>
</dbReference>
<dbReference type="Ensembl" id="ENSSSCT00070018346.1">
    <property type="protein sequence ID" value="ENSSSCP00070015241.1"/>
    <property type="gene ID" value="ENSSSCG00070009456.1"/>
</dbReference>
<dbReference type="Ensembl" id="ENSSSCT00025045846.1">
    <property type="protein sequence ID" value="ENSSSCP00025019577.1"/>
    <property type="gene ID" value="ENSSSCG00025033683.1"/>
</dbReference>
<dbReference type="AlphaFoldDB" id="A0A4X1THA8"/>
<dbReference type="Ensembl" id="ENSSSCT00050029499.1">
    <property type="protein sequence ID" value="ENSSSCP00050012238.1"/>
    <property type="gene ID" value="ENSSSCG00050021887.1"/>
</dbReference>